<name>A0A8G2IV65_RHILV</name>
<comment type="caution">
    <text evidence="2">The sequence shown here is derived from an EMBL/GenBank/DDBJ whole genome shotgun (WGS) entry which is preliminary data.</text>
</comment>
<evidence type="ECO:0000313" key="3">
    <source>
        <dbReference type="Proteomes" id="UP000291866"/>
    </source>
</evidence>
<accession>A0A8G2IV65</accession>
<reference evidence="2 3" key="1">
    <citation type="submission" date="2019-02" db="EMBL/GenBank/DDBJ databases">
        <title>The competitiveness to form nodules shapes the capacities of Rhizobium leguminosarum sv viciae communities to promote symbiosis with specific hosts.</title>
        <authorList>
            <person name="Boivin S."/>
            <person name="Lepetit M."/>
        </authorList>
    </citation>
    <scope>NUCLEOTIDE SEQUENCE [LARGE SCALE GENOMIC DNA]</scope>
    <source>
        <strain evidence="2 3">SPF4F3</strain>
    </source>
</reference>
<dbReference type="EMBL" id="SJLU01000012">
    <property type="protein sequence ID" value="TBX89709.1"/>
    <property type="molecule type" value="Genomic_DNA"/>
</dbReference>
<dbReference type="Proteomes" id="UP000291866">
    <property type="component" value="Unassembled WGS sequence"/>
</dbReference>
<organism evidence="2 3">
    <name type="scientific">Rhizobium leguminosarum bv. viciae</name>
    <dbReference type="NCBI Taxonomy" id="387"/>
    <lineage>
        <taxon>Bacteria</taxon>
        <taxon>Pseudomonadati</taxon>
        <taxon>Pseudomonadota</taxon>
        <taxon>Alphaproteobacteria</taxon>
        <taxon>Hyphomicrobiales</taxon>
        <taxon>Rhizobiaceae</taxon>
        <taxon>Rhizobium/Agrobacterium group</taxon>
        <taxon>Rhizobium</taxon>
    </lineage>
</organism>
<protein>
    <submittedName>
        <fullName evidence="2">Uncharacterized protein</fullName>
    </submittedName>
</protein>
<evidence type="ECO:0000313" key="2">
    <source>
        <dbReference type="EMBL" id="TBX89709.1"/>
    </source>
</evidence>
<proteinExistence type="predicted"/>
<evidence type="ECO:0000256" key="1">
    <source>
        <dbReference type="SAM" id="MobiDB-lite"/>
    </source>
</evidence>
<dbReference type="AlphaFoldDB" id="A0A8G2IV65"/>
<feature type="region of interest" description="Disordered" evidence="1">
    <location>
        <begin position="1"/>
        <end position="72"/>
    </location>
</feature>
<sequence>MPYRQKAFRVNCHHSADADGRGSANLDRTSVSRSRPSRAWQDQKPGRTRWPQSKGRFRRHDRSASRHSIASFADEPRAIRHCAPIEIVPLSDEHPGKAREWDQVPVGTVDRALVRRGKQRRRNVASNLSTTRGGLCNY</sequence>
<feature type="region of interest" description="Disordered" evidence="1">
    <location>
        <begin position="118"/>
        <end position="138"/>
    </location>
</feature>
<gene>
    <name evidence="2" type="ORF">E0H31_23050</name>
</gene>